<name>A0A8T0IG81_CERPU</name>
<gene>
    <name evidence="2" type="ORF">KC19_3G019400</name>
</gene>
<evidence type="ECO:0000313" key="2">
    <source>
        <dbReference type="EMBL" id="KAG0581911.1"/>
    </source>
</evidence>
<evidence type="ECO:0008006" key="4">
    <source>
        <dbReference type="Google" id="ProtNLM"/>
    </source>
</evidence>
<protein>
    <recommendedName>
        <fullName evidence="4">Secreted protein</fullName>
    </recommendedName>
</protein>
<proteinExistence type="predicted"/>
<dbReference type="Proteomes" id="UP000822688">
    <property type="component" value="Chromosome 3"/>
</dbReference>
<feature type="chain" id="PRO_5035876167" description="Secreted protein" evidence="1">
    <location>
        <begin position="24"/>
        <end position="79"/>
    </location>
</feature>
<evidence type="ECO:0000313" key="3">
    <source>
        <dbReference type="Proteomes" id="UP000822688"/>
    </source>
</evidence>
<accession>A0A8T0IG81</accession>
<dbReference type="EMBL" id="CM026423">
    <property type="protein sequence ID" value="KAG0581911.1"/>
    <property type="molecule type" value="Genomic_DNA"/>
</dbReference>
<reference evidence="2" key="1">
    <citation type="submission" date="2020-06" db="EMBL/GenBank/DDBJ databases">
        <title>WGS assembly of Ceratodon purpureus strain R40.</title>
        <authorList>
            <person name="Carey S.B."/>
            <person name="Jenkins J."/>
            <person name="Shu S."/>
            <person name="Lovell J.T."/>
            <person name="Sreedasyam A."/>
            <person name="Maumus F."/>
            <person name="Tiley G.P."/>
            <person name="Fernandez-Pozo N."/>
            <person name="Barry K."/>
            <person name="Chen C."/>
            <person name="Wang M."/>
            <person name="Lipzen A."/>
            <person name="Daum C."/>
            <person name="Saski C.A."/>
            <person name="Payton A.C."/>
            <person name="Mcbreen J.C."/>
            <person name="Conrad R.E."/>
            <person name="Kollar L.M."/>
            <person name="Olsson S."/>
            <person name="Huttunen S."/>
            <person name="Landis J.B."/>
            <person name="Wickett N.J."/>
            <person name="Johnson M.G."/>
            <person name="Rensing S.A."/>
            <person name="Grimwood J."/>
            <person name="Schmutz J."/>
            <person name="Mcdaniel S.F."/>
        </authorList>
    </citation>
    <scope>NUCLEOTIDE SEQUENCE</scope>
    <source>
        <strain evidence="2">R40</strain>
    </source>
</reference>
<comment type="caution">
    <text evidence="2">The sequence shown here is derived from an EMBL/GenBank/DDBJ whole genome shotgun (WGS) entry which is preliminary data.</text>
</comment>
<organism evidence="2 3">
    <name type="scientific">Ceratodon purpureus</name>
    <name type="common">Fire moss</name>
    <name type="synonym">Dicranum purpureum</name>
    <dbReference type="NCBI Taxonomy" id="3225"/>
    <lineage>
        <taxon>Eukaryota</taxon>
        <taxon>Viridiplantae</taxon>
        <taxon>Streptophyta</taxon>
        <taxon>Embryophyta</taxon>
        <taxon>Bryophyta</taxon>
        <taxon>Bryophytina</taxon>
        <taxon>Bryopsida</taxon>
        <taxon>Dicranidae</taxon>
        <taxon>Pseudoditrichales</taxon>
        <taxon>Ditrichaceae</taxon>
        <taxon>Ceratodon</taxon>
    </lineage>
</organism>
<feature type="signal peptide" evidence="1">
    <location>
        <begin position="1"/>
        <end position="23"/>
    </location>
</feature>
<sequence length="79" mass="9275">MHRCRIDMGYLCCTLLLVRCCGSAKYSMLFEVDGVFRRESHILLGYYTFFSVDTRTDPYNTTQVAHVYPTPCIFLHRQI</sequence>
<dbReference type="AlphaFoldDB" id="A0A8T0IG81"/>
<evidence type="ECO:0000256" key="1">
    <source>
        <dbReference type="SAM" id="SignalP"/>
    </source>
</evidence>
<keyword evidence="3" id="KW-1185">Reference proteome</keyword>
<keyword evidence="1" id="KW-0732">Signal</keyword>